<accession>A0A1H7IV71</accession>
<dbReference type="STRING" id="188906.SAMN04488526_1164"/>
<keyword evidence="2" id="KW-1185">Reference proteome</keyword>
<dbReference type="Gene3D" id="3.40.630.30">
    <property type="match status" value="1"/>
</dbReference>
<organism evidence="1 2">
    <name type="scientific">Jannaschia helgolandensis</name>
    <dbReference type="NCBI Taxonomy" id="188906"/>
    <lineage>
        <taxon>Bacteria</taxon>
        <taxon>Pseudomonadati</taxon>
        <taxon>Pseudomonadota</taxon>
        <taxon>Alphaproteobacteria</taxon>
        <taxon>Rhodobacterales</taxon>
        <taxon>Roseobacteraceae</taxon>
        <taxon>Jannaschia</taxon>
    </lineage>
</organism>
<name>A0A1H7IV71_9RHOB</name>
<evidence type="ECO:0000313" key="1">
    <source>
        <dbReference type="EMBL" id="SEK65550.1"/>
    </source>
</evidence>
<gene>
    <name evidence="1" type="ORF">SAMN04488526_1164</name>
</gene>
<proteinExistence type="predicted"/>
<dbReference type="SUPFAM" id="SSF55729">
    <property type="entry name" value="Acyl-CoA N-acyltransferases (Nat)"/>
    <property type="match status" value="1"/>
</dbReference>
<dbReference type="AlphaFoldDB" id="A0A1H7IV71"/>
<dbReference type="InterPro" id="IPR016181">
    <property type="entry name" value="Acyl_CoA_acyltransferase"/>
</dbReference>
<protein>
    <recommendedName>
        <fullName evidence="3">Acetyltransferase (GNAT) domain-containing protein</fullName>
    </recommendedName>
</protein>
<evidence type="ECO:0008006" key="3">
    <source>
        <dbReference type="Google" id="ProtNLM"/>
    </source>
</evidence>
<sequence length="105" mass="11362">MISGAAFRGGPFSYLTHPMLIRPETPDDIDAIRDLTAAAFASMPYSDGTEPEMIDRLRAAAHGSNSVCAGPDLIRHGNFSLLRSVSYHMPPQPTDLPCAFLPFCP</sequence>
<dbReference type="EMBL" id="FNZQ01000001">
    <property type="protein sequence ID" value="SEK65550.1"/>
    <property type="molecule type" value="Genomic_DNA"/>
</dbReference>
<dbReference type="Proteomes" id="UP000199283">
    <property type="component" value="Unassembled WGS sequence"/>
</dbReference>
<evidence type="ECO:0000313" key="2">
    <source>
        <dbReference type="Proteomes" id="UP000199283"/>
    </source>
</evidence>
<reference evidence="1 2" key="1">
    <citation type="submission" date="2016-10" db="EMBL/GenBank/DDBJ databases">
        <authorList>
            <person name="de Groot N.N."/>
        </authorList>
    </citation>
    <scope>NUCLEOTIDE SEQUENCE [LARGE SCALE GENOMIC DNA]</scope>
    <source>
        <strain evidence="1 2">DSM 14858</strain>
    </source>
</reference>